<keyword evidence="3" id="KW-0245">EGF-like domain</keyword>
<dbReference type="Gene3D" id="1.10.510.10">
    <property type="entry name" value="Transferase(Phosphotransferase) domain 1"/>
    <property type="match status" value="1"/>
</dbReference>
<feature type="chain" id="PRO_5033021961" description="Receptor-like serine/threonine-protein kinase" evidence="20">
    <location>
        <begin position="22"/>
        <end position="791"/>
    </location>
</feature>
<evidence type="ECO:0000256" key="8">
    <source>
        <dbReference type="ARBA" id="ARBA00022741"/>
    </source>
</evidence>
<dbReference type="Gene3D" id="2.90.10.10">
    <property type="entry name" value="Bulb-type lectin domain"/>
    <property type="match status" value="2"/>
</dbReference>
<dbReference type="Proteomes" id="UP000655225">
    <property type="component" value="Unassembled WGS sequence"/>
</dbReference>
<evidence type="ECO:0000256" key="3">
    <source>
        <dbReference type="ARBA" id="ARBA00022536"/>
    </source>
</evidence>
<evidence type="ECO:0000256" key="2">
    <source>
        <dbReference type="ARBA" id="ARBA00022527"/>
    </source>
</evidence>
<evidence type="ECO:0000256" key="16">
    <source>
        <dbReference type="ARBA" id="ARBA00047899"/>
    </source>
</evidence>
<dbReference type="OMA" id="HERVNIA"/>
<gene>
    <name evidence="23" type="ORF">HHK36_004220</name>
</gene>
<dbReference type="PIRSF" id="PIRSF000641">
    <property type="entry name" value="SRK"/>
    <property type="match status" value="1"/>
</dbReference>
<comment type="catalytic activity">
    <reaction evidence="16 18">
        <text>L-threonyl-[protein] + ATP = O-phospho-L-threonyl-[protein] + ADP + H(+)</text>
        <dbReference type="Rhea" id="RHEA:46608"/>
        <dbReference type="Rhea" id="RHEA-COMP:11060"/>
        <dbReference type="Rhea" id="RHEA-COMP:11605"/>
        <dbReference type="ChEBI" id="CHEBI:15378"/>
        <dbReference type="ChEBI" id="CHEBI:30013"/>
        <dbReference type="ChEBI" id="CHEBI:30616"/>
        <dbReference type="ChEBI" id="CHEBI:61977"/>
        <dbReference type="ChEBI" id="CHEBI:456216"/>
        <dbReference type="EC" id="2.7.11.1"/>
    </reaction>
</comment>
<dbReference type="Gene3D" id="3.30.200.20">
    <property type="entry name" value="Phosphorylase Kinase, domain 1"/>
    <property type="match status" value="1"/>
</dbReference>
<dbReference type="AlphaFoldDB" id="A0A835DT79"/>
<dbReference type="GO" id="GO:0005524">
    <property type="term" value="F:ATP binding"/>
    <property type="evidence" value="ECO:0007669"/>
    <property type="project" value="UniProtKB-KW"/>
</dbReference>
<dbReference type="GO" id="GO:0016020">
    <property type="term" value="C:membrane"/>
    <property type="evidence" value="ECO:0007669"/>
    <property type="project" value="UniProtKB-SubCell"/>
</dbReference>
<evidence type="ECO:0000256" key="1">
    <source>
        <dbReference type="ARBA" id="ARBA00004479"/>
    </source>
</evidence>
<keyword evidence="10 18" id="KW-0067">ATP-binding</keyword>
<evidence type="ECO:0000256" key="11">
    <source>
        <dbReference type="ARBA" id="ARBA00022989"/>
    </source>
</evidence>
<evidence type="ECO:0000256" key="20">
    <source>
        <dbReference type="SAM" id="SignalP"/>
    </source>
</evidence>
<evidence type="ECO:0000259" key="21">
    <source>
        <dbReference type="PROSITE" id="PS50011"/>
    </source>
</evidence>
<dbReference type="SMART" id="SM00220">
    <property type="entry name" value="S_TKc"/>
    <property type="match status" value="1"/>
</dbReference>
<keyword evidence="12 19" id="KW-0472">Membrane</keyword>
<dbReference type="FunFam" id="2.90.10.10:FF:000026">
    <property type="entry name" value="Serine/threonine-protein kinase"/>
    <property type="match status" value="1"/>
</dbReference>
<evidence type="ECO:0000256" key="4">
    <source>
        <dbReference type="ARBA" id="ARBA00022679"/>
    </source>
</evidence>
<dbReference type="Pfam" id="PF00069">
    <property type="entry name" value="Pkinase"/>
    <property type="match status" value="1"/>
</dbReference>
<keyword evidence="11 19" id="KW-1133">Transmembrane helix</keyword>
<dbReference type="SMART" id="SM00108">
    <property type="entry name" value="B_lectin"/>
    <property type="match status" value="1"/>
</dbReference>
<dbReference type="EMBL" id="JABCRI010000002">
    <property type="protein sequence ID" value="KAF8411662.1"/>
    <property type="molecule type" value="Genomic_DNA"/>
</dbReference>
<keyword evidence="13" id="KW-1015">Disulfide bond</keyword>
<evidence type="ECO:0000256" key="6">
    <source>
        <dbReference type="ARBA" id="ARBA00022729"/>
    </source>
</evidence>
<keyword evidence="14" id="KW-0675">Receptor</keyword>
<dbReference type="CDD" id="cd00028">
    <property type="entry name" value="B_lectin"/>
    <property type="match status" value="1"/>
</dbReference>
<dbReference type="SUPFAM" id="SSF56112">
    <property type="entry name" value="Protein kinase-like (PK-like)"/>
    <property type="match status" value="1"/>
</dbReference>
<proteinExistence type="inferred from homology"/>
<feature type="domain" description="Protein kinase" evidence="21">
    <location>
        <begin position="510"/>
        <end position="781"/>
    </location>
</feature>
<evidence type="ECO:0000313" key="23">
    <source>
        <dbReference type="EMBL" id="KAF8411662.1"/>
    </source>
</evidence>
<sequence length="791" mass="87977">MASVPVVVFLLFLLVLSVAEADQIISLISLGSSLSPTVQPTSWPSPSGHFAFGFYPQGNNSFMVGIWLLDTPNRTVVWTANRDDPPVSSNAKLSLTKHGKLVLLTDQGEGKSITNVADSASSASMLDSGNFVLYKNSSNLTIWESFDDPTDTILGGQNLFSGDKLISSVSRTDPTTGRFQLSMQGDGNLVAYPVNSSQASDDSYWSSGTFDSDGQLNLNNRGLLSLRNSSGFIIRIVVNSPSSSNRNMTIIYRATLDPDGIFRLYSHSFERDGSSTMSIEWPELQNQCQVNGFCGFNSFCTLVGTKSADCHCFPGFDYIDPSQRFGGCERSFMEENCRDSEAPETVKYSISTVENVTWSDYPYSVVSMKKEDCGNSCLKDCNCGVAYFHNGSCKMQKLPLRYGRRNENASTIAFFKLLNLGSVENSSDTPPLLPIKPIVVVDSKKTLLLILVVSLGLVTFLCFVCAIVSFFIYRHRVLSYKKLSENEDLVLTEEFTLRLYSYDELEQATDGFKEELGRGACGTVYKGALSNGNKIVAVKRLEKVVGEGEREFRAEMRAIGRTHHRNLVRLLGFCAERSKKLLVYEYMSNGSLADLLFKAERRPVWKERVRIALDVARGILYLHEECEAKIIHCDIKPQNILMDDFWTAKISDFGLAKLLMPNQTRTFTGVRGTGGYLAPEWQKNAPISMKADVYSFGVVLLEIVCCRSNMEVNVSTADEIILSGWVYKCFVARELDKLVGEEEVDLKMLVRMVKVGLWCIQDEPDLRPSMKNVILMLEGIMDVPVPPPLNS</sequence>
<keyword evidence="15" id="KW-0325">Glycoprotein</keyword>
<comment type="similarity">
    <text evidence="18">Belongs to the protein kinase superfamily. Ser/Thr protein kinase family.</text>
</comment>
<dbReference type="InterPro" id="IPR001480">
    <property type="entry name" value="Bulb-type_lectin_dom"/>
</dbReference>
<feature type="signal peptide" evidence="20">
    <location>
        <begin position="1"/>
        <end position="21"/>
    </location>
</feature>
<dbReference type="InterPro" id="IPR000719">
    <property type="entry name" value="Prot_kinase_dom"/>
</dbReference>
<name>A0A835DT79_TETSI</name>
<dbReference type="InterPro" id="IPR008271">
    <property type="entry name" value="Ser/Thr_kinase_AS"/>
</dbReference>
<keyword evidence="5 19" id="KW-0812">Transmembrane</keyword>
<evidence type="ECO:0000256" key="5">
    <source>
        <dbReference type="ARBA" id="ARBA00022692"/>
    </source>
</evidence>
<evidence type="ECO:0000256" key="13">
    <source>
        <dbReference type="ARBA" id="ARBA00023157"/>
    </source>
</evidence>
<dbReference type="FunFam" id="3.30.200.20:FF:000059">
    <property type="entry name" value="S-receptor-like serine/threonine-protein kinase"/>
    <property type="match status" value="1"/>
</dbReference>
<dbReference type="InterPro" id="IPR011009">
    <property type="entry name" value="Kinase-like_dom_sf"/>
</dbReference>
<dbReference type="PANTHER" id="PTHR47976:SF49">
    <property type="entry name" value="RECEPTOR-LIKE SERINE_THREONINE-PROTEIN KINASE"/>
    <property type="match status" value="1"/>
</dbReference>
<evidence type="ECO:0000256" key="10">
    <source>
        <dbReference type="ARBA" id="ARBA00022840"/>
    </source>
</evidence>
<feature type="domain" description="Bulb-type lectin" evidence="22">
    <location>
        <begin position="25"/>
        <end position="146"/>
    </location>
</feature>
<dbReference type="InterPro" id="IPR051343">
    <property type="entry name" value="G-type_lectin_kinases/EP1-like"/>
</dbReference>
<dbReference type="OrthoDB" id="1668230at2759"/>
<keyword evidence="24" id="KW-1185">Reference proteome</keyword>
<dbReference type="GO" id="GO:0004674">
    <property type="term" value="F:protein serine/threonine kinase activity"/>
    <property type="evidence" value="ECO:0007669"/>
    <property type="project" value="UniProtKB-KW"/>
</dbReference>
<dbReference type="InterPro" id="IPR036426">
    <property type="entry name" value="Bulb-type_lectin_dom_sf"/>
</dbReference>
<keyword evidence="9 18" id="KW-0418">Kinase</keyword>
<dbReference type="PROSITE" id="PS00108">
    <property type="entry name" value="PROTEIN_KINASE_ST"/>
    <property type="match status" value="1"/>
</dbReference>
<keyword evidence="2 18" id="KW-0723">Serine/threonine-protein kinase</keyword>
<accession>A0A835DT79</accession>
<evidence type="ECO:0000256" key="17">
    <source>
        <dbReference type="ARBA" id="ARBA00048679"/>
    </source>
</evidence>
<evidence type="ECO:0000256" key="15">
    <source>
        <dbReference type="ARBA" id="ARBA00023180"/>
    </source>
</evidence>
<dbReference type="FunFam" id="2.90.10.10:FF:000013">
    <property type="entry name" value="G-type lectin S-receptor-like serine/threonine-protein kinase LECRK1"/>
    <property type="match status" value="1"/>
</dbReference>
<dbReference type="PANTHER" id="PTHR47976">
    <property type="entry name" value="G-TYPE LECTIN S-RECEPTOR-LIKE SERINE/THREONINE-PROTEIN KINASE SD2-5"/>
    <property type="match status" value="1"/>
</dbReference>
<evidence type="ECO:0000313" key="24">
    <source>
        <dbReference type="Proteomes" id="UP000655225"/>
    </source>
</evidence>
<evidence type="ECO:0000256" key="9">
    <source>
        <dbReference type="ARBA" id="ARBA00022777"/>
    </source>
</evidence>
<protein>
    <recommendedName>
        <fullName evidence="18">Receptor-like serine/threonine-protein kinase</fullName>
        <ecNumber evidence="18">2.7.11.1</ecNumber>
    </recommendedName>
</protein>
<dbReference type="FunFam" id="1.10.510.10:FF:000237">
    <property type="entry name" value="G-type lectin S-receptor-like serine/threonine-protein kinase"/>
    <property type="match status" value="1"/>
</dbReference>
<dbReference type="GO" id="GO:0030246">
    <property type="term" value="F:carbohydrate binding"/>
    <property type="evidence" value="ECO:0007669"/>
    <property type="project" value="UniProtKB-KW"/>
</dbReference>
<evidence type="ECO:0000256" key="18">
    <source>
        <dbReference type="PIRNR" id="PIRNR000641"/>
    </source>
</evidence>
<evidence type="ECO:0000256" key="12">
    <source>
        <dbReference type="ARBA" id="ARBA00023136"/>
    </source>
</evidence>
<dbReference type="CDD" id="cd14066">
    <property type="entry name" value="STKc_IRAK"/>
    <property type="match status" value="1"/>
</dbReference>
<reference evidence="23 24" key="1">
    <citation type="submission" date="2020-04" db="EMBL/GenBank/DDBJ databases">
        <title>Plant Genome Project.</title>
        <authorList>
            <person name="Zhang R.-G."/>
        </authorList>
    </citation>
    <scope>NUCLEOTIDE SEQUENCE [LARGE SCALE GENOMIC DNA]</scope>
    <source>
        <strain evidence="23">YNK0</strain>
        <tissue evidence="23">Leaf</tissue>
    </source>
</reference>
<dbReference type="InterPro" id="IPR024171">
    <property type="entry name" value="SRK-like_kinase"/>
</dbReference>
<comment type="caution">
    <text evidence="23">The sequence shown here is derived from an EMBL/GenBank/DDBJ whole genome shotgun (WGS) entry which is preliminary data.</text>
</comment>
<keyword evidence="4 18" id="KW-0808">Transferase</keyword>
<feature type="transmembrane region" description="Helical" evidence="19">
    <location>
        <begin position="447"/>
        <end position="473"/>
    </location>
</feature>
<dbReference type="SUPFAM" id="SSF51110">
    <property type="entry name" value="alpha-D-mannose-specific plant lectins"/>
    <property type="match status" value="2"/>
</dbReference>
<keyword evidence="6 20" id="KW-0732">Signal</keyword>
<evidence type="ECO:0000256" key="19">
    <source>
        <dbReference type="SAM" id="Phobius"/>
    </source>
</evidence>
<evidence type="ECO:0000256" key="14">
    <source>
        <dbReference type="ARBA" id="ARBA00023170"/>
    </source>
</evidence>
<organism evidence="23 24">
    <name type="scientific">Tetracentron sinense</name>
    <name type="common">Spur-leaf</name>
    <dbReference type="NCBI Taxonomy" id="13715"/>
    <lineage>
        <taxon>Eukaryota</taxon>
        <taxon>Viridiplantae</taxon>
        <taxon>Streptophyta</taxon>
        <taxon>Embryophyta</taxon>
        <taxon>Tracheophyta</taxon>
        <taxon>Spermatophyta</taxon>
        <taxon>Magnoliopsida</taxon>
        <taxon>Trochodendrales</taxon>
        <taxon>Trochodendraceae</taxon>
        <taxon>Tetracentron</taxon>
    </lineage>
</organism>
<comment type="catalytic activity">
    <reaction evidence="17 18">
        <text>L-seryl-[protein] + ATP = O-phospho-L-seryl-[protein] + ADP + H(+)</text>
        <dbReference type="Rhea" id="RHEA:17989"/>
        <dbReference type="Rhea" id="RHEA-COMP:9863"/>
        <dbReference type="Rhea" id="RHEA-COMP:11604"/>
        <dbReference type="ChEBI" id="CHEBI:15378"/>
        <dbReference type="ChEBI" id="CHEBI:29999"/>
        <dbReference type="ChEBI" id="CHEBI:30616"/>
        <dbReference type="ChEBI" id="CHEBI:83421"/>
        <dbReference type="ChEBI" id="CHEBI:456216"/>
        <dbReference type="EC" id="2.7.11.1"/>
    </reaction>
</comment>
<keyword evidence="7" id="KW-0430">Lectin</keyword>
<keyword evidence="8 18" id="KW-0547">Nucleotide-binding</keyword>
<evidence type="ECO:0000256" key="7">
    <source>
        <dbReference type="ARBA" id="ARBA00022734"/>
    </source>
</evidence>
<dbReference type="Pfam" id="PF01453">
    <property type="entry name" value="B_lectin"/>
    <property type="match status" value="1"/>
</dbReference>
<dbReference type="PROSITE" id="PS50011">
    <property type="entry name" value="PROTEIN_KINASE_DOM"/>
    <property type="match status" value="1"/>
</dbReference>
<dbReference type="PROSITE" id="PS50927">
    <property type="entry name" value="BULB_LECTIN"/>
    <property type="match status" value="1"/>
</dbReference>
<dbReference type="EC" id="2.7.11.1" evidence="18"/>
<evidence type="ECO:0000259" key="22">
    <source>
        <dbReference type="PROSITE" id="PS50927"/>
    </source>
</evidence>
<comment type="subcellular location">
    <subcellularLocation>
        <location evidence="1">Membrane</location>
        <topology evidence="1">Single-pass type I membrane protein</topology>
    </subcellularLocation>
</comment>